<evidence type="ECO:0000256" key="1">
    <source>
        <dbReference type="ARBA" id="ARBA00022801"/>
    </source>
</evidence>
<protein>
    <submittedName>
        <fullName evidence="3">Alpha/beta hydrolase</fullName>
    </submittedName>
</protein>
<dbReference type="Proteomes" id="UP001084650">
    <property type="component" value="Unassembled WGS sequence"/>
</dbReference>
<keyword evidence="4" id="KW-1185">Reference proteome</keyword>
<dbReference type="InterPro" id="IPR050300">
    <property type="entry name" value="GDXG_lipolytic_enzyme"/>
</dbReference>
<comment type="caution">
    <text evidence="3">The sequence shown here is derived from an EMBL/GenBank/DDBJ whole genome shotgun (WGS) entry which is preliminary data.</text>
</comment>
<evidence type="ECO:0000313" key="4">
    <source>
        <dbReference type="Proteomes" id="UP001084650"/>
    </source>
</evidence>
<gene>
    <name evidence="3" type="ORF">OY187_09445</name>
</gene>
<dbReference type="PANTHER" id="PTHR48081">
    <property type="entry name" value="AB HYDROLASE SUPERFAMILY PROTEIN C4A8.06C"/>
    <property type="match status" value="1"/>
</dbReference>
<evidence type="ECO:0000259" key="2">
    <source>
        <dbReference type="Pfam" id="PF20434"/>
    </source>
</evidence>
<dbReference type="PANTHER" id="PTHR48081:SF33">
    <property type="entry name" value="KYNURENINE FORMAMIDASE"/>
    <property type="match status" value="1"/>
</dbReference>
<keyword evidence="1 3" id="KW-0378">Hydrolase</keyword>
<feature type="domain" description="BD-FAE-like" evidence="2">
    <location>
        <begin position="153"/>
        <end position="348"/>
    </location>
</feature>
<accession>A0ABT4HDJ4</accession>
<dbReference type="InterPro" id="IPR049492">
    <property type="entry name" value="BD-FAE-like_dom"/>
</dbReference>
<name>A0ABT4HDJ4_MYCIR</name>
<dbReference type="Pfam" id="PF20434">
    <property type="entry name" value="BD-FAE"/>
    <property type="match status" value="1"/>
</dbReference>
<proteinExistence type="predicted"/>
<evidence type="ECO:0000313" key="3">
    <source>
        <dbReference type="EMBL" id="MCZ0728271.1"/>
    </source>
</evidence>
<dbReference type="InterPro" id="IPR029058">
    <property type="entry name" value="AB_hydrolase_fold"/>
</dbReference>
<reference evidence="3" key="1">
    <citation type="submission" date="2022-12" db="EMBL/GenBank/DDBJ databases">
        <title>Whole genome sequence of Mycolicibacterium iranicum strain SBH312.</title>
        <authorList>
            <person name="Jani J."/>
            <person name="Arifin Mustapha Z."/>
            <person name="Ahmed K."/>
            <person name="Kai Ling C."/>
        </authorList>
    </citation>
    <scope>NUCLEOTIDE SEQUENCE</scope>
    <source>
        <strain evidence="3">SBH312</strain>
    </source>
</reference>
<dbReference type="Gene3D" id="3.40.50.1820">
    <property type="entry name" value="alpha/beta hydrolase"/>
    <property type="match status" value="1"/>
</dbReference>
<dbReference type="EMBL" id="JAPQYE010000003">
    <property type="protein sequence ID" value="MCZ0728271.1"/>
    <property type="molecule type" value="Genomic_DNA"/>
</dbReference>
<sequence length="400" mass="42797">MSAANEIPIRTTLCSLAGRLLGRTAVAYLGAVSRASTSIPIIGTHLQPVADAAAMGAWMARQIPAFLQQRSVGAESDRPTPTTPYSHSETLAVCAASLAGMAPAIEEWPPAARTPPVVAMARQRERFLLHSSVPYGTHPAQVLDVWRSASAPPKPAPVLVFVPGGAWLYGKSRHQGHALLSLMAARGWVCYAIDYRVSPRHRWPRHIMDVKAAVAWVRANAAIHGGDPGFLAIAGASAGGHLAALAAMSREDAEFDAELGDADASVDAAVSFYGRYDWEDRSSVERDQFMGFLEHLVVKRAQSSHPQIFQSASPMARITTATPPFFVVHGSADSVIPVAQARHFVDRLRRESHSPVGYLELPGAQHAFDLLDGARTGPACLAAATFLDAMYLRHSAPVAV</sequence>
<organism evidence="3 4">
    <name type="scientific">Mycolicibacterium iranicum</name>
    <name type="common">Mycobacterium iranicum</name>
    <dbReference type="NCBI Taxonomy" id="912594"/>
    <lineage>
        <taxon>Bacteria</taxon>
        <taxon>Bacillati</taxon>
        <taxon>Actinomycetota</taxon>
        <taxon>Actinomycetes</taxon>
        <taxon>Mycobacteriales</taxon>
        <taxon>Mycobacteriaceae</taxon>
        <taxon>Mycolicibacterium</taxon>
    </lineage>
</organism>
<dbReference type="RefSeq" id="WP_268785849.1">
    <property type="nucleotide sequence ID" value="NZ_JAPQYE010000003.1"/>
</dbReference>
<dbReference type="SUPFAM" id="SSF53474">
    <property type="entry name" value="alpha/beta-Hydrolases"/>
    <property type="match status" value="1"/>
</dbReference>
<dbReference type="GO" id="GO:0016787">
    <property type="term" value="F:hydrolase activity"/>
    <property type="evidence" value="ECO:0007669"/>
    <property type="project" value="UniProtKB-KW"/>
</dbReference>